<reference evidence="1 2" key="1">
    <citation type="submission" date="2019-08" db="EMBL/GenBank/DDBJ databases">
        <title>Deep-cultivation of Planctomycetes and their phenomic and genomic characterization uncovers novel biology.</title>
        <authorList>
            <person name="Wiegand S."/>
            <person name="Jogler M."/>
            <person name="Boedeker C."/>
            <person name="Pinto D."/>
            <person name="Vollmers J."/>
            <person name="Rivas-Marin E."/>
            <person name="Kohn T."/>
            <person name="Peeters S.H."/>
            <person name="Heuer A."/>
            <person name="Rast P."/>
            <person name="Oberbeckmann S."/>
            <person name="Bunk B."/>
            <person name="Jeske O."/>
            <person name="Meyerdierks A."/>
            <person name="Storesund J.E."/>
            <person name="Kallscheuer N."/>
            <person name="Luecker S."/>
            <person name="Lage O.M."/>
            <person name="Pohl T."/>
            <person name="Merkel B.J."/>
            <person name="Hornburger P."/>
            <person name="Mueller R.-W."/>
            <person name="Bruemmer F."/>
            <person name="Labrenz M."/>
            <person name="Spormann A.M."/>
            <person name="Op den Camp H."/>
            <person name="Overmann J."/>
            <person name="Amann R."/>
            <person name="Jetten M.S.M."/>
            <person name="Mascher T."/>
            <person name="Medema M.H."/>
            <person name="Devos D.P."/>
            <person name="Kaster A.-K."/>
            <person name="Ovreas L."/>
            <person name="Rohde M."/>
            <person name="Galperin M.Y."/>
            <person name="Jogler C."/>
        </authorList>
    </citation>
    <scope>NUCLEOTIDE SEQUENCE [LARGE SCALE GENOMIC DNA]</scope>
    <source>
        <strain evidence="1 2">UC8</strain>
    </source>
</reference>
<dbReference type="EMBL" id="CP042914">
    <property type="protein sequence ID" value="QEG40474.1"/>
    <property type="molecule type" value="Genomic_DNA"/>
</dbReference>
<evidence type="ECO:0000313" key="2">
    <source>
        <dbReference type="Proteomes" id="UP000325286"/>
    </source>
</evidence>
<organism evidence="1 2">
    <name type="scientific">Roseimaritima ulvae</name>
    <dbReference type="NCBI Taxonomy" id="980254"/>
    <lineage>
        <taxon>Bacteria</taxon>
        <taxon>Pseudomonadati</taxon>
        <taxon>Planctomycetota</taxon>
        <taxon>Planctomycetia</taxon>
        <taxon>Pirellulales</taxon>
        <taxon>Pirellulaceae</taxon>
        <taxon>Roseimaritima</taxon>
    </lineage>
</organism>
<keyword evidence="1" id="KW-0645">Protease</keyword>
<dbReference type="AlphaFoldDB" id="A0A5B9QNC8"/>
<dbReference type="GO" id="GO:0006508">
    <property type="term" value="P:proteolysis"/>
    <property type="evidence" value="ECO:0007669"/>
    <property type="project" value="UniProtKB-KW"/>
</dbReference>
<name>A0A5B9QNC8_9BACT</name>
<keyword evidence="2" id="KW-1185">Reference proteome</keyword>
<dbReference type="RefSeq" id="WP_068139600.1">
    <property type="nucleotide sequence ID" value="NZ_CP042914.1"/>
</dbReference>
<dbReference type="Proteomes" id="UP000325286">
    <property type="component" value="Chromosome"/>
</dbReference>
<dbReference type="GO" id="GO:0004252">
    <property type="term" value="F:serine-type endopeptidase activity"/>
    <property type="evidence" value="ECO:0007669"/>
    <property type="project" value="InterPro"/>
</dbReference>
<dbReference type="Pfam" id="PF13365">
    <property type="entry name" value="Trypsin_2"/>
    <property type="match status" value="1"/>
</dbReference>
<dbReference type="PANTHER" id="PTHR43019:SF23">
    <property type="entry name" value="PROTEASE DO-LIKE 5, CHLOROPLASTIC"/>
    <property type="match status" value="1"/>
</dbReference>
<gene>
    <name evidence="1" type="primary">htrA_2</name>
    <name evidence="1" type="ORF">UC8_24860</name>
</gene>
<dbReference type="EC" id="3.4.21.107" evidence="1"/>
<dbReference type="InterPro" id="IPR001940">
    <property type="entry name" value="Peptidase_S1C"/>
</dbReference>
<keyword evidence="1" id="KW-0378">Hydrolase</keyword>
<sequence>MFELLIRSFRPIPFSLIAFLGLTFGLAEQTMAQLDRERITRAKSATLLVERPSGDGFGTAFCIDRKGFFITNEHVVEGQTEKIPLIMNSGTDKEVTFLSEVVRTSTEHDLALLRALKPQTGLVALDFGNDKTLFETQQITVFGFPFGTALALKDQRYPKISVNVGRVVSLRNRAGSLESIQIDAVVNPGNSGGPLLDNNNQVVGVVVEKVMGTDVNFAIPISKVKTFLETPELALEKTHIRFAKRHQPVELKFNVASFGAPTKKYQFRLRLRNNKGESPAFEVQEKHQGGQYSITVTPVEPPKARLRIPVEIEFPSGKINGELNEQVFRFGDSTQYLVEMKSFERIKGNHWRLTNYTDRKVALEGLSFSEPTIYLGGSTMKLDLSAVTKIIVGTPNRMASELNYDASLLDDGGVVSNVKGTIHFRGAPGVTELKTVKGKEEAPAAGAPGVSDYTLPNAVATFEENQTVYELDEPFDEYVMGGADRYMIFKFERSKRIAIFDLLSASLVHEIKNVDSDALITAGSKNLYVVRPSQMLMQRWNLETFKLEKTTRLPTKNAPKLIRIGVNADDYLFLYDGNEAYIVDSRRLKPISTGGEKLFHQHTTSFGRQVDVSANGTVFGTIMTGLGPVSYNWVNVEDGTISIGEFGSTSNRIRWAAPSPLGRMFHLPRGQIYNMFAKDISAEWLEGARTFPTVDPRYFIAVRFKEKSRGNWFTSVDVCTASDLRIVHSNLQLDELSPHGNTNSTNDAINALSYGGTQIHFVPWANILSNTGYDKKRIYVRKYDFEAELKATGEDYLFVESLPPIVAFKGKKVNYQVDCKTNSRTLDFQLLEGPSGMKVSRNGLMSWLPSRGASEGFHPVVIGIKGENANEVFHSFDIAVISKLTVRRRN</sequence>
<dbReference type="InterPro" id="IPR009003">
    <property type="entry name" value="Peptidase_S1_PA"/>
</dbReference>
<dbReference type="Gene3D" id="2.40.10.120">
    <property type="match status" value="1"/>
</dbReference>
<proteinExistence type="predicted"/>
<evidence type="ECO:0000313" key="1">
    <source>
        <dbReference type="EMBL" id="QEG40474.1"/>
    </source>
</evidence>
<dbReference type="PANTHER" id="PTHR43019">
    <property type="entry name" value="SERINE ENDOPROTEASE DEGS"/>
    <property type="match status" value="1"/>
</dbReference>
<accession>A0A5B9QNC8</accession>
<dbReference type="PRINTS" id="PR00834">
    <property type="entry name" value="PROTEASES2C"/>
</dbReference>
<dbReference type="KEGG" id="rul:UC8_24860"/>
<dbReference type="SUPFAM" id="SSF50494">
    <property type="entry name" value="Trypsin-like serine proteases"/>
    <property type="match status" value="1"/>
</dbReference>
<protein>
    <submittedName>
        <fullName evidence="1">Serine protease Do-like HtrA</fullName>
        <ecNumber evidence="1">3.4.21.107</ecNumber>
    </submittedName>
</protein>